<dbReference type="PROSITE" id="PS50082">
    <property type="entry name" value="WD_REPEATS_2"/>
    <property type="match status" value="4"/>
</dbReference>
<dbReference type="InterPro" id="IPR036322">
    <property type="entry name" value="WD40_repeat_dom_sf"/>
</dbReference>
<dbReference type="Pfam" id="PF00069">
    <property type="entry name" value="Pkinase"/>
    <property type="match status" value="1"/>
</dbReference>
<dbReference type="InterPro" id="IPR020472">
    <property type="entry name" value="WD40_PAC1"/>
</dbReference>
<reference evidence="7" key="1">
    <citation type="journal article" date="2019" name="Int. J. Syst. Evol. Microbiol.">
        <title>The Global Catalogue of Microorganisms (GCM) 10K type strain sequencing project: providing services to taxonomists for standard genome sequencing and annotation.</title>
        <authorList>
            <consortium name="The Broad Institute Genomics Platform"/>
            <consortium name="The Broad Institute Genome Sequencing Center for Infectious Disease"/>
            <person name="Wu L."/>
            <person name="Ma J."/>
        </authorList>
    </citation>
    <scope>NUCLEOTIDE SEQUENCE [LARGE SCALE GENOMIC DNA]</scope>
    <source>
        <strain evidence="7">JCM 17938</strain>
    </source>
</reference>
<dbReference type="SMART" id="SM00320">
    <property type="entry name" value="WD40"/>
    <property type="match status" value="7"/>
</dbReference>
<keyword evidence="6" id="KW-0418">Kinase</keyword>
<feature type="domain" description="Protein kinase" evidence="5">
    <location>
        <begin position="1"/>
        <end position="247"/>
    </location>
</feature>
<dbReference type="InterPro" id="IPR008271">
    <property type="entry name" value="Ser/Thr_kinase_AS"/>
</dbReference>
<evidence type="ECO:0000256" key="3">
    <source>
        <dbReference type="PROSITE-ProRule" id="PRU00221"/>
    </source>
</evidence>
<dbReference type="InterPro" id="IPR000719">
    <property type="entry name" value="Prot_kinase_dom"/>
</dbReference>
<dbReference type="CDD" id="cd14014">
    <property type="entry name" value="STKc_PknB_like"/>
    <property type="match status" value="1"/>
</dbReference>
<dbReference type="Gene3D" id="3.30.200.20">
    <property type="entry name" value="Phosphorylase Kinase, domain 1"/>
    <property type="match status" value="1"/>
</dbReference>
<dbReference type="SUPFAM" id="SSF56112">
    <property type="entry name" value="Protein kinase-like (PK-like)"/>
    <property type="match status" value="1"/>
</dbReference>
<dbReference type="InterPro" id="IPR011009">
    <property type="entry name" value="Kinase-like_dom_sf"/>
</dbReference>
<dbReference type="SMART" id="SM00220">
    <property type="entry name" value="S_TKc"/>
    <property type="match status" value="1"/>
</dbReference>
<protein>
    <submittedName>
        <fullName evidence="6">Serine/threonine-protein kinase</fullName>
    </submittedName>
</protein>
<dbReference type="InterPro" id="IPR019775">
    <property type="entry name" value="WD40_repeat_CS"/>
</dbReference>
<dbReference type="GO" id="GO:0016301">
    <property type="term" value="F:kinase activity"/>
    <property type="evidence" value="ECO:0007669"/>
    <property type="project" value="UniProtKB-KW"/>
</dbReference>
<dbReference type="PANTHER" id="PTHR19879:SF9">
    <property type="entry name" value="TRANSCRIPTION INITIATION FACTOR TFIID SUBUNIT 5"/>
    <property type="match status" value="1"/>
</dbReference>
<keyword evidence="6" id="KW-0808">Transferase</keyword>
<dbReference type="InterPro" id="IPR015943">
    <property type="entry name" value="WD40/YVTN_repeat-like_dom_sf"/>
</dbReference>
<dbReference type="PANTHER" id="PTHR19879">
    <property type="entry name" value="TRANSCRIPTION INITIATION FACTOR TFIID"/>
    <property type="match status" value="1"/>
</dbReference>
<dbReference type="SUPFAM" id="SSF50978">
    <property type="entry name" value="WD40 repeat-like"/>
    <property type="match status" value="1"/>
</dbReference>
<dbReference type="Pfam" id="PF00400">
    <property type="entry name" value="WD40"/>
    <property type="match status" value="4"/>
</dbReference>
<dbReference type="Pfam" id="PF12894">
    <property type="entry name" value="ANAPC4_WD40"/>
    <property type="match status" value="1"/>
</dbReference>
<keyword evidence="7" id="KW-1185">Reference proteome</keyword>
<accession>A0ABP8TFY2</accession>
<dbReference type="PRINTS" id="PR00320">
    <property type="entry name" value="GPROTEINBRPT"/>
</dbReference>
<dbReference type="CDD" id="cd00200">
    <property type="entry name" value="WD40"/>
    <property type="match status" value="1"/>
</dbReference>
<feature type="compositionally biased region" description="Polar residues" evidence="4">
    <location>
        <begin position="312"/>
        <end position="322"/>
    </location>
</feature>
<dbReference type="PROSITE" id="PS50011">
    <property type="entry name" value="PROTEIN_KINASE_DOM"/>
    <property type="match status" value="1"/>
</dbReference>
<feature type="repeat" description="WD" evidence="3">
    <location>
        <begin position="339"/>
        <end position="380"/>
    </location>
</feature>
<feature type="repeat" description="WD" evidence="3">
    <location>
        <begin position="581"/>
        <end position="621"/>
    </location>
</feature>
<feature type="region of interest" description="Disordered" evidence="4">
    <location>
        <begin position="310"/>
        <end position="344"/>
    </location>
</feature>
<keyword evidence="1 3" id="KW-0853">WD repeat</keyword>
<evidence type="ECO:0000313" key="6">
    <source>
        <dbReference type="EMBL" id="GAA4607301.1"/>
    </source>
</evidence>
<feature type="repeat" description="WD" evidence="3">
    <location>
        <begin position="539"/>
        <end position="580"/>
    </location>
</feature>
<dbReference type="Proteomes" id="UP001500212">
    <property type="component" value="Unassembled WGS sequence"/>
</dbReference>
<feature type="repeat" description="WD" evidence="3">
    <location>
        <begin position="399"/>
        <end position="440"/>
    </location>
</feature>
<dbReference type="Gene3D" id="1.10.510.10">
    <property type="entry name" value="Transferase(Phosphotransferase) domain 1"/>
    <property type="match status" value="1"/>
</dbReference>
<dbReference type="Gene3D" id="2.130.10.10">
    <property type="entry name" value="YVTN repeat-like/Quinoprotein amine dehydrogenase"/>
    <property type="match status" value="3"/>
</dbReference>
<dbReference type="PROSITE" id="PS50294">
    <property type="entry name" value="WD_REPEATS_REGION"/>
    <property type="match status" value="3"/>
</dbReference>
<name>A0ABP8TFY2_9ACTN</name>
<organism evidence="6 7">
    <name type="scientific">Actinoallomurus liliacearum</name>
    <dbReference type="NCBI Taxonomy" id="1080073"/>
    <lineage>
        <taxon>Bacteria</taxon>
        <taxon>Bacillati</taxon>
        <taxon>Actinomycetota</taxon>
        <taxon>Actinomycetes</taxon>
        <taxon>Streptosporangiales</taxon>
        <taxon>Thermomonosporaceae</taxon>
        <taxon>Actinoallomurus</taxon>
    </lineage>
</organism>
<dbReference type="PROSITE" id="PS00108">
    <property type="entry name" value="PROTEIN_KINASE_ST"/>
    <property type="match status" value="1"/>
</dbReference>
<evidence type="ECO:0000259" key="5">
    <source>
        <dbReference type="PROSITE" id="PS50011"/>
    </source>
</evidence>
<evidence type="ECO:0000256" key="4">
    <source>
        <dbReference type="SAM" id="MobiDB-lite"/>
    </source>
</evidence>
<comment type="caution">
    <text evidence="6">The sequence shown here is derived from an EMBL/GenBank/DDBJ whole genome shotgun (WGS) entry which is preliminary data.</text>
</comment>
<evidence type="ECO:0000256" key="1">
    <source>
        <dbReference type="ARBA" id="ARBA00022574"/>
    </source>
</evidence>
<gene>
    <name evidence="6" type="ORF">GCM10023195_27590</name>
</gene>
<proteinExistence type="predicted"/>
<dbReference type="InterPro" id="IPR024977">
    <property type="entry name" value="Apc4-like_WD40_dom"/>
</dbReference>
<dbReference type="PROSITE" id="PS00678">
    <property type="entry name" value="WD_REPEATS_1"/>
    <property type="match status" value="2"/>
</dbReference>
<keyword evidence="2" id="KW-0677">Repeat</keyword>
<evidence type="ECO:0000256" key="2">
    <source>
        <dbReference type="ARBA" id="ARBA00022737"/>
    </source>
</evidence>
<evidence type="ECO:0000313" key="7">
    <source>
        <dbReference type="Proteomes" id="UP001500212"/>
    </source>
</evidence>
<dbReference type="InterPro" id="IPR001680">
    <property type="entry name" value="WD40_rpt"/>
</dbReference>
<sequence length="655" mass="67915">MGQVYLARSRGGRLVAVKLVRPELASDASFRRRFAQEVAAARRVGGFYTAPVVDADPGADPPWLVTAFISGPSLQQAVDTHGPLPAQAVGVLGAGLAEGLAAIHAAGLVHRDLKPGNIILAADGPRVIDFGIARALDAAQASTTVLGTPGFMSPEQAGGLRVGPPSDVFALGSVLAFAATGSRPFGTGSAEAVVYRVVHQDPDLSRLPAHLFGLVSACLAKNPEERPSLAEILNRFAGPAEMGGPWLPPAVTAMIGERDRELRHQDRGPRSGTKALTAGPDVRRWRPSRRDFMVAGLSVAAAAAIPAASMLRSENTGRSTTPKPDATERPLRPGPPVTLLDGGGEVRSVTFSPDGRTLASVGDDGKARLWEVAARTLARTFHHTVTNPWGRPLAKVTAFNREFTATLSAAFSLDGTRLAVGNGDGTISLWDVATGAVAALPYLDPVEWNGSLSCVAFDPAGATLATTYDAPAVRLWNPATRTNSATLHTGDGHWVAALAFSPSGGILVTASGNGNPGNTSSDGLLQLWDTSSHGNLATLARTNSDVHSLAFAPDGKTLANLCNDGTITLWDVTTRTRTATLTGSGSGVTCVAFGPNAVLASGFTDGAITLWDITRRKSVAALNTGTDARVNCVAFSPDGRTLAGGGRNLTVWTID</sequence>
<dbReference type="EMBL" id="BAABHJ010000005">
    <property type="protein sequence ID" value="GAA4607301.1"/>
    <property type="molecule type" value="Genomic_DNA"/>
</dbReference>